<keyword evidence="2" id="KW-1185">Reference proteome</keyword>
<sequence>MLIFASPSKATVRAHLVVALYLRDVAFAQCSDLQRKVPSWCSSATQSLLVLRQQWFLLNPSCDARDLKLLRIRGLYMRLSSVPPSVLAFTRTRRSCWSCFLVRTPTDKTRARYAHPSVPGAPRSFVLLLWAWLGLRCTFHLTVPVVLRYI</sequence>
<evidence type="ECO:0000313" key="2">
    <source>
        <dbReference type="Proteomes" id="UP000077266"/>
    </source>
</evidence>
<gene>
    <name evidence="1" type="ORF">EXIGLDRAFT_723666</name>
</gene>
<evidence type="ECO:0000313" key="1">
    <source>
        <dbReference type="EMBL" id="KZV87518.1"/>
    </source>
</evidence>
<proteinExistence type="predicted"/>
<name>A0A165ERB3_EXIGL</name>
<protein>
    <submittedName>
        <fullName evidence="1">Uncharacterized protein</fullName>
    </submittedName>
</protein>
<reference evidence="1 2" key="1">
    <citation type="journal article" date="2016" name="Mol. Biol. Evol.">
        <title>Comparative Genomics of Early-Diverging Mushroom-Forming Fungi Provides Insights into the Origins of Lignocellulose Decay Capabilities.</title>
        <authorList>
            <person name="Nagy L.G."/>
            <person name="Riley R."/>
            <person name="Tritt A."/>
            <person name="Adam C."/>
            <person name="Daum C."/>
            <person name="Floudas D."/>
            <person name="Sun H."/>
            <person name="Yadav J.S."/>
            <person name="Pangilinan J."/>
            <person name="Larsson K.H."/>
            <person name="Matsuura K."/>
            <person name="Barry K."/>
            <person name="Labutti K."/>
            <person name="Kuo R."/>
            <person name="Ohm R.A."/>
            <person name="Bhattacharya S.S."/>
            <person name="Shirouzu T."/>
            <person name="Yoshinaga Y."/>
            <person name="Martin F.M."/>
            <person name="Grigoriev I.V."/>
            <person name="Hibbett D.S."/>
        </authorList>
    </citation>
    <scope>NUCLEOTIDE SEQUENCE [LARGE SCALE GENOMIC DNA]</scope>
    <source>
        <strain evidence="1 2">HHB12029</strain>
    </source>
</reference>
<dbReference type="Proteomes" id="UP000077266">
    <property type="component" value="Unassembled WGS sequence"/>
</dbReference>
<organism evidence="1 2">
    <name type="scientific">Exidia glandulosa HHB12029</name>
    <dbReference type="NCBI Taxonomy" id="1314781"/>
    <lineage>
        <taxon>Eukaryota</taxon>
        <taxon>Fungi</taxon>
        <taxon>Dikarya</taxon>
        <taxon>Basidiomycota</taxon>
        <taxon>Agaricomycotina</taxon>
        <taxon>Agaricomycetes</taxon>
        <taxon>Auriculariales</taxon>
        <taxon>Exidiaceae</taxon>
        <taxon>Exidia</taxon>
    </lineage>
</organism>
<dbReference type="InParanoid" id="A0A165ERB3"/>
<dbReference type="AlphaFoldDB" id="A0A165ERB3"/>
<dbReference type="EMBL" id="KV426123">
    <property type="protein sequence ID" value="KZV87518.1"/>
    <property type="molecule type" value="Genomic_DNA"/>
</dbReference>
<accession>A0A165ERB3</accession>